<dbReference type="EMBL" id="JADEWZ010000003">
    <property type="protein sequence ID" value="MBE9114829.1"/>
    <property type="molecule type" value="Genomic_DNA"/>
</dbReference>
<evidence type="ECO:0000259" key="2">
    <source>
        <dbReference type="SMART" id="SM00912"/>
    </source>
</evidence>
<dbReference type="Proteomes" id="UP000654482">
    <property type="component" value="Unassembled WGS sequence"/>
</dbReference>
<evidence type="ECO:0000313" key="4">
    <source>
        <dbReference type="Proteomes" id="UP000654482"/>
    </source>
</evidence>
<dbReference type="SMART" id="SM00912">
    <property type="entry name" value="Haemagg_act"/>
    <property type="match status" value="1"/>
</dbReference>
<accession>A0A8J7B6V3</accession>
<keyword evidence="1" id="KW-0732">Signal</keyword>
<evidence type="ECO:0000313" key="3">
    <source>
        <dbReference type="EMBL" id="MBE9114829.1"/>
    </source>
</evidence>
<proteinExistence type="predicted"/>
<feature type="chain" id="PRO_5035226904" evidence="1">
    <location>
        <begin position="24"/>
        <end position="851"/>
    </location>
</feature>
<dbReference type="InterPro" id="IPR011050">
    <property type="entry name" value="Pectin_lyase_fold/virulence"/>
</dbReference>
<dbReference type="InterPro" id="IPR012334">
    <property type="entry name" value="Pectin_lyas_fold"/>
</dbReference>
<organism evidence="3 4">
    <name type="scientific">Lusitaniella coriacea LEGE 07157</name>
    <dbReference type="NCBI Taxonomy" id="945747"/>
    <lineage>
        <taxon>Bacteria</taxon>
        <taxon>Bacillati</taxon>
        <taxon>Cyanobacteriota</taxon>
        <taxon>Cyanophyceae</taxon>
        <taxon>Spirulinales</taxon>
        <taxon>Lusitaniellaceae</taxon>
        <taxon>Lusitaniella</taxon>
    </lineage>
</organism>
<dbReference type="NCBIfam" id="TIGR01901">
    <property type="entry name" value="adhes_NPXG"/>
    <property type="match status" value="1"/>
</dbReference>
<keyword evidence="4" id="KW-1185">Reference proteome</keyword>
<feature type="signal peptide" evidence="1">
    <location>
        <begin position="1"/>
        <end position="23"/>
    </location>
</feature>
<dbReference type="InterPro" id="IPR008638">
    <property type="entry name" value="FhaB/CdiA-like_TPS"/>
</dbReference>
<reference evidence="3" key="1">
    <citation type="submission" date="2020-10" db="EMBL/GenBank/DDBJ databases">
        <authorList>
            <person name="Castelo-Branco R."/>
            <person name="Eusebio N."/>
            <person name="Adriana R."/>
            <person name="Vieira A."/>
            <person name="Brugerolle De Fraissinette N."/>
            <person name="Rezende De Castro R."/>
            <person name="Schneider M.P."/>
            <person name="Vasconcelos V."/>
            <person name="Leao P.N."/>
        </authorList>
    </citation>
    <scope>NUCLEOTIDE SEQUENCE</scope>
    <source>
        <strain evidence="3">LEGE 07157</strain>
    </source>
</reference>
<name>A0A8J7B6V3_9CYAN</name>
<dbReference type="Pfam" id="PF05860">
    <property type="entry name" value="TPS"/>
    <property type="match status" value="1"/>
</dbReference>
<dbReference type="Gene3D" id="2.160.20.10">
    <property type="entry name" value="Single-stranded right-handed beta-helix, Pectin lyase-like"/>
    <property type="match status" value="2"/>
</dbReference>
<protein>
    <submittedName>
        <fullName evidence="3">S-layer family protein</fullName>
    </submittedName>
</protein>
<dbReference type="AlphaFoldDB" id="A0A8J7B6V3"/>
<dbReference type="SUPFAM" id="SSF51126">
    <property type="entry name" value="Pectin lyase-like"/>
    <property type="match status" value="3"/>
</dbReference>
<evidence type="ECO:0000256" key="1">
    <source>
        <dbReference type="SAM" id="SignalP"/>
    </source>
</evidence>
<gene>
    <name evidence="3" type="ORF">IQ249_02860</name>
</gene>
<sequence length="851" mass="86546">MSQKSLLSSILLALGLLSTSAQAQVTPDGTVGTVVTPAGTTFTITGGTTAGTNLFHSFSDFSVPTGGAAIFNNNTNIANIFSRVTGGSISNIDGAIQAAGTANLFLLNPNGILFGSNASLQIGGSFLATTADSMVFADSLFSATQPNATTLLSINVPIGLQMGANPGDIQVTGTGQALFTNIDPLFAFPAIRLPGPANLEVAPGKTLALVGGNVTLQGSGLRATNGRIELGGASNGIVGLQPDLLGWKLDYTRALADRDIILKSQSAVDASGLISGGIQLVGRQIQVRDGSIALMQLFGNAPTAEVRVTATERVEVDGFDPTKLLASRIALENLSSGEASDLTVTAPELAIRNGGEITLYHLSPGRGSNMNLNIANSVLISGRSPLNISRSSRLGTAALGPGVAGNVNITTKNLRVDEGALIGSFAGSPFTTGSGGDVIINATDSVEIVGPPLTNQSALIDSSSINSSTFGRSDAGRVAIDTARLIVRDGGGIFTSTVGSGNAGEVLVNASESVSLSGAGRNTSISSAATISPIQDIQQASGLSFVLSGNAGQVAINTPNLSVTGIGSTISVANEGIGFAGDVEVNAGSIFLDDGGTILASTAFGEGGNIILQTSDLLLLRNGSQISATAGGTGNGGNITIQSPFIVAVPTENSDITANAFAGNGGNIQIATNGIFGLQFRPQLTPLSDITASSQLGVSGIVNISEFITDPSSGLTELSTTLADSSTQIKSDCSASQGGKFIVTGRGGLPPNPDERLQSDRAWVDIRDLSEFRGEATKSGEQSMERIDAQGVEANSWRTNDRGNVELVAVMPNTEASIPSVNCAGTSSKFHTPSESFSWKMGNLRTSIPKI</sequence>
<feature type="domain" description="Filamentous haemagglutinin FhaB/tRNA nuclease CdiA-like TPS" evidence="2">
    <location>
        <begin position="26"/>
        <end position="137"/>
    </location>
</feature>
<comment type="caution">
    <text evidence="3">The sequence shown here is derived from an EMBL/GenBank/DDBJ whole genome shotgun (WGS) entry which is preliminary data.</text>
</comment>